<proteinExistence type="predicted"/>
<dbReference type="EMBL" id="BART01027669">
    <property type="protein sequence ID" value="GAG95892.1"/>
    <property type="molecule type" value="Genomic_DNA"/>
</dbReference>
<protein>
    <submittedName>
        <fullName evidence="2">Uncharacterized protein</fullName>
    </submittedName>
</protein>
<comment type="caution">
    <text evidence="2">The sequence shown here is derived from an EMBL/GenBank/DDBJ whole genome shotgun (WGS) entry which is preliminary data.</text>
</comment>
<evidence type="ECO:0000256" key="1">
    <source>
        <dbReference type="SAM" id="MobiDB-lite"/>
    </source>
</evidence>
<organism evidence="2">
    <name type="scientific">marine sediment metagenome</name>
    <dbReference type="NCBI Taxonomy" id="412755"/>
    <lineage>
        <taxon>unclassified sequences</taxon>
        <taxon>metagenomes</taxon>
        <taxon>ecological metagenomes</taxon>
    </lineage>
</organism>
<feature type="region of interest" description="Disordered" evidence="1">
    <location>
        <begin position="155"/>
        <end position="176"/>
    </location>
</feature>
<accession>X1CSF1</accession>
<evidence type="ECO:0000313" key="2">
    <source>
        <dbReference type="EMBL" id="GAG95892.1"/>
    </source>
</evidence>
<feature type="compositionally biased region" description="Low complexity" evidence="1">
    <location>
        <begin position="157"/>
        <end position="167"/>
    </location>
</feature>
<dbReference type="AlphaFoldDB" id="X1CSF1"/>
<sequence length="176" mass="18484">MGKSRTVSVTVTKTRTEVTIGLDKYDGTPGTINVLGALYEAGTIKVLRGKPVQILIGGAPAATVTTDTNGRYRYTFVASAQRYSFQAKFAGDATYAPDYSPVVIGEYGKIGTTLTIDVNPIAGGSPLAVTILGMLIRDDTGGGLPGKTASLYRNNTKIKSMTTKKTSPGTEPSKQN</sequence>
<name>X1CSF1_9ZZZZ</name>
<gene>
    <name evidence="2" type="ORF">S01H4_49005</name>
</gene>
<reference evidence="2" key="1">
    <citation type="journal article" date="2014" name="Front. Microbiol.">
        <title>High frequency of phylogenetically diverse reductive dehalogenase-homologous genes in deep subseafloor sedimentary metagenomes.</title>
        <authorList>
            <person name="Kawai M."/>
            <person name="Futagami T."/>
            <person name="Toyoda A."/>
            <person name="Takaki Y."/>
            <person name="Nishi S."/>
            <person name="Hori S."/>
            <person name="Arai W."/>
            <person name="Tsubouchi T."/>
            <person name="Morono Y."/>
            <person name="Uchiyama I."/>
            <person name="Ito T."/>
            <person name="Fujiyama A."/>
            <person name="Inagaki F."/>
            <person name="Takami H."/>
        </authorList>
    </citation>
    <scope>NUCLEOTIDE SEQUENCE</scope>
    <source>
        <strain evidence="2">Expedition CK06-06</strain>
    </source>
</reference>